<dbReference type="AlphaFoldDB" id="A0A0A8YFK5"/>
<dbReference type="EMBL" id="GBRH01275903">
    <property type="protein sequence ID" value="JAD21992.1"/>
    <property type="molecule type" value="Transcribed_RNA"/>
</dbReference>
<proteinExistence type="predicted"/>
<organism evidence="1">
    <name type="scientific">Arundo donax</name>
    <name type="common">Giant reed</name>
    <name type="synonym">Donax arundinaceus</name>
    <dbReference type="NCBI Taxonomy" id="35708"/>
    <lineage>
        <taxon>Eukaryota</taxon>
        <taxon>Viridiplantae</taxon>
        <taxon>Streptophyta</taxon>
        <taxon>Embryophyta</taxon>
        <taxon>Tracheophyta</taxon>
        <taxon>Spermatophyta</taxon>
        <taxon>Magnoliopsida</taxon>
        <taxon>Liliopsida</taxon>
        <taxon>Poales</taxon>
        <taxon>Poaceae</taxon>
        <taxon>PACMAD clade</taxon>
        <taxon>Arundinoideae</taxon>
        <taxon>Arundineae</taxon>
        <taxon>Arundo</taxon>
    </lineage>
</organism>
<sequence>MSTMSESVKYSDQEINRLRIDSANSLNARPCYQL</sequence>
<name>A0A0A8YFK5_ARUDO</name>
<reference evidence="1" key="1">
    <citation type="submission" date="2014-09" db="EMBL/GenBank/DDBJ databases">
        <authorList>
            <person name="Magalhaes I.L.F."/>
            <person name="Oliveira U."/>
            <person name="Santos F.R."/>
            <person name="Vidigal T.H.D.A."/>
            <person name="Brescovit A.D."/>
            <person name="Santos A.J."/>
        </authorList>
    </citation>
    <scope>NUCLEOTIDE SEQUENCE</scope>
    <source>
        <tissue evidence="1">Shoot tissue taken approximately 20 cm above the soil surface</tissue>
    </source>
</reference>
<accession>A0A0A8YFK5</accession>
<reference evidence="1" key="2">
    <citation type="journal article" date="2015" name="Data Brief">
        <title>Shoot transcriptome of the giant reed, Arundo donax.</title>
        <authorList>
            <person name="Barrero R.A."/>
            <person name="Guerrero F.D."/>
            <person name="Moolhuijzen P."/>
            <person name="Goolsby J.A."/>
            <person name="Tidwell J."/>
            <person name="Bellgard S.E."/>
            <person name="Bellgard M.I."/>
        </authorList>
    </citation>
    <scope>NUCLEOTIDE SEQUENCE</scope>
    <source>
        <tissue evidence="1">Shoot tissue taken approximately 20 cm above the soil surface</tissue>
    </source>
</reference>
<protein>
    <submittedName>
        <fullName evidence="1">Uncharacterized protein</fullName>
    </submittedName>
</protein>
<evidence type="ECO:0000313" key="1">
    <source>
        <dbReference type="EMBL" id="JAD21992.1"/>
    </source>
</evidence>